<evidence type="ECO:0000313" key="2">
    <source>
        <dbReference type="EMBL" id="CAG9311700.1"/>
    </source>
</evidence>
<dbReference type="Proteomes" id="UP001162131">
    <property type="component" value="Unassembled WGS sequence"/>
</dbReference>
<feature type="domain" description="F-box" evidence="1">
    <location>
        <begin position="23"/>
        <end position="56"/>
    </location>
</feature>
<comment type="caution">
    <text evidence="2">The sequence shown here is derived from an EMBL/GenBank/DDBJ whole genome shotgun (WGS) entry which is preliminary data.</text>
</comment>
<dbReference type="Pfam" id="PF00646">
    <property type="entry name" value="F-box"/>
    <property type="match status" value="1"/>
</dbReference>
<protein>
    <recommendedName>
        <fullName evidence="1">F-box domain-containing protein</fullName>
    </recommendedName>
</protein>
<evidence type="ECO:0000313" key="3">
    <source>
        <dbReference type="Proteomes" id="UP001162131"/>
    </source>
</evidence>
<dbReference type="EMBL" id="CAJZBQ010000004">
    <property type="protein sequence ID" value="CAG9311700.1"/>
    <property type="molecule type" value="Genomic_DNA"/>
</dbReference>
<organism evidence="2 3">
    <name type="scientific">Blepharisma stoltei</name>
    <dbReference type="NCBI Taxonomy" id="1481888"/>
    <lineage>
        <taxon>Eukaryota</taxon>
        <taxon>Sar</taxon>
        <taxon>Alveolata</taxon>
        <taxon>Ciliophora</taxon>
        <taxon>Postciliodesmatophora</taxon>
        <taxon>Heterotrichea</taxon>
        <taxon>Heterotrichida</taxon>
        <taxon>Blepharismidae</taxon>
        <taxon>Blepharisma</taxon>
    </lineage>
</organism>
<name>A0AAU9ICR9_9CILI</name>
<dbReference type="InterPro" id="IPR001810">
    <property type="entry name" value="F-box_dom"/>
</dbReference>
<accession>A0AAU9ICR9</accession>
<dbReference type="AlphaFoldDB" id="A0AAU9ICR9"/>
<keyword evidence="3" id="KW-1185">Reference proteome</keyword>
<dbReference type="InterPro" id="IPR036047">
    <property type="entry name" value="F-box-like_dom_sf"/>
</dbReference>
<gene>
    <name evidence="2" type="ORF">BSTOLATCC_MIC3985</name>
</gene>
<sequence length="260" mass="30990">MLSLFNKYLARMQLDHPIFGNKDIFMLILAYLEGEDLYSCQCVCFAWRETIKSNPVLEVRLLRFTMSESNAIIDELRKRPTEEQKQYQTDVNFDLSFNRLSMIPKFFPKPKAALKNISKDKIAKTDEKLGQWNEFINYFYVYARNKGFSIKKKRDFEREEDYRAYEKEFNQIYSEYANHISETRRREKMEVEKMQMKKACSLKNFPMLKQGTIRDIISAKYRDIMLDLGTTFHIMTDFRYFNIPSSNASKVSETNKEGKS</sequence>
<reference evidence="2" key="1">
    <citation type="submission" date="2021-09" db="EMBL/GenBank/DDBJ databases">
        <authorList>
            <consortium name="AG Swart"/>
            <person name="Singh M."/>
            <person name="Singh A."/>
            <person name="Seah K."/>
            <person name="Emmerich C."/>
        </authorList>
    </citation>
    <scope>NUCLEOTIDE SEQUENCE</scope>
    <source>
        <strain evidence="2">ATCC30299</strain>
    </source>
</reference>
<evidence type="ECO:0000259" key="1">
    <source>
        <dbReference type="Pfam" id="PF00646"/>
    </source>
</evidence>
<dbReference type="SUPFAM" id="SSF81383">
    <property type="entry name" value="F-box domain"/>
    <property type="match status" value="1"/>
</dbReference>
<proteinExistence type="predicted"/>